<reference evidence="2 3" key="1">
    <citation type="submission" date="2018-08" db="EMBL/GenBank/DDBJ databases">
        <title>Draft genome sequence of Rhodobacter sphaeroides FY.</title>
        <authorList>
            <person name="Rayyan A."/>
            <person name="Meyer T.E."/>
            <person name="Kyndt J.A."/>
        </authorList>
    </citation>
    <scope>NUCLEOTIDE SEQUENCE [LARGE SCALE GENOMIC DNA]</scope>
    <source>
        <strain evidence="2 3">FY</strain>
    </source>
</reference>
<protein>
    <submittedName>
        <fullName evidence="2">Amidohydrolase</fullName>
    </submittedName>
</protein>
<dbReference type="InterPro" id="IPR036526">
    <property type="entry name" value="C-N_Hydrolase_sf"/>
</dbReference>
<evidence type="ECO:0000313" key="3">
    <source>
        <dbReference type="Proteomes" id="UP000266305"/>
    </source>
</evidence>
<name>A0AAX1USF0_CERSP</name>
<dbReference type="EMBL" id="QWGP01000001">
    <property type="protein sequence ID" value="RHZ98825.1"/>
    <property type="molecule type" value="Genomic_DNA"/>
</dbReference>
<dbReference type="PROSITE" id="PS50263">
    <property type="entry name" value="CN_HYDROLASE"/>
    <property type="match status" value="1"/>
</dbReference>
<accession>A0AAX1USF0</accession>
<dbReference type="CDD" id="cd07574">
    <property type="entry name" value="nitrilase_Rim1_like"/>
    <property type="match status" value="1"/>
</dbReference>
<dbReference type="Pfam" id="PF00795">
    <property type="entry name" value="CN_hydrolase"/>
    <property type="match status" value="1"/>
</dbReference>
<dbReference type="Proteomes" id="UP000266305">
    <property type="component" value="Unassembled WGS sequence"/>
</dbReference>
<dbReference type="SUPFAM" id="SSF56317">
    <property type="entry name" value="Carbon-nitrogen hydrolase"/>
    <property type="match status" value="1"/>
</dbReference>
<feature type="domain" description="CN hydrolase" evidence="1">
    <location>
        <begin position="1"/>
        <end position="249"/>
    </location>
</feature>
<dbReference type="InterPro" id="IPR003010">
    <property type="entry name" value="C-N_Hydrolase"/>
</dbReference>
<evidence type="ECO:0000313" key="2">
    <source>
        <dbReference type="EMBL" id="RHZ98825.1"/>
    </source>
</evidence>
<dbReference type="Gene3D" id="3.60.110.10">
    <property type="entry name" value="Carbon-nitrogen hydrolase"/>
    <property type="match status" value="1"/>
</dbReference>
<dbReference type="AlphaFoldDB" id="A0AAX1USF0"/>
<evidence type="ECO:0000259" key="1">
    <source>
        <dbReference type="PROSITE" id="PS50263"/>
    </source>
</evidence>
<dbReference type="PANTHER" id="PTHR23088:SF50">
    <property type="entry name" value="HYDROLASE YHCX"/>
    <property type="match status" value="1"/>
</dbReference>
<organism evidence="2 3">
    <name type="scientific">Cereibacter sphaeroides</name>
    <name type="common">Rhodobacter sphaeroides</name>
    <dbReference type="NCBI Taxonomy" id="1063"/>
    <lineage>
        <taxon>Bacteria</taxon>
        <taxon>Pseudomonadati</taxon>
        <taxon>Pseudomonadota</taxon>
        <taxon>Alphaproteobacteria</taxon>
        <taxon>Rhodobacterales</taxon>
        <taxon>Paracoccaceae</taxon>
        <taxon>Cereibacter</taxon>
    </lineage>
</organism>
<dbReference type="PANTHER" id="PTHR23088">
    <property type="entry name" value="NITRILASE-RELATED"/>
    <property type="match status" value="1"/>
</dbReference>
<proteinExistence type="predicted"/>
<gene>
    <name evidence="2" type="ORF">D1114_01690</name>
</gene>
<sequence length="291" mass="30766">MKIAAAAYPLDWFDSFAEVEAKLTDWVSRAAGQGADLLVFPEYGAMELASLGGRAVAADLEAALHEVARHGPAVGALLTRLAAAHGVHILGPSAPVFEGPRPVNRAVLYGPADVIGHQDKLIMTRFEREIWDVVPGSEARVFETALGRIGIVICYDSEFPLLARAMVEQGAEILLAPSCTDSLAGFTRVRVGAMARALENQCVVVHAPTVGLCDFCPAVDENVGRAAIYGPPDHGWPASGILVETDLDVPGWAIAEVDMAAVALVRREGGVLNHAHWPEQAERLAAGVSLG</sequence>
<dbReference type="RefSeq" id="WP_118999119.1">
    <property type="nucleotide sequence ID" value="NZ_QWGP01000001.1"/>
</dbReference>
<comment type="caution">
    <text evidence="2">The sequence shown here is derived from an EMBL/GenBank/DDBJ whole genome shotgun (WGS) entry which is preliminary data.</text>
</comment>